<dbReference type="Pfam" id="PF04055">
    <property type="entry name" value="Radical_SAM"/>
    <property type="match status" value="1"/>
</dbReference>
<dbReference type="GO" id="GO:0046872">
    <property type="term" value="F:metal ion binding"/>
    <property type="evidence" value="ECO:0007669"/>
    <property type="project" value="UniProtKB-UniRule"/>
</dbReference>
<reference evidence="4" key="1">
    <citation type="submission" date="2008-06" db="EMBL/GenBank/DDBJ databases">
        <title>Complete sequence of Chlorobium phaeobacteroides BS1.</title>
        <authorList>
            <consortium name="US DOE Joint Genome Institute"/>
            <person name="Lucas S."/>
            <person name="Copeland A."/>
            <person name="Lapidus A."/>
            <person name="Glavina del Rio T."/>
            <person name="Dalin E."/>
            <person name="Tice H."/>
            <person name="Bruce D."/>
            <person name="Goodwin L."/>
            <person name="Pitluck S."/>
            <person name="Schmutz J."/>
            <person name="Larimer F."/>
            <person name="Land M."/>
            <person name="Hauser L."/>
            <person name="Kyrpides N."/>
            <person name="Ovchinnikova G."/>
            <person name="Li T."/>
            <person name="Liu Z."/>
            <person name="Zhao F."/>
            <person name="Overmann J."/>
            <person name="Bryant D.A."/>
            <person name="Richardson P."/>
        </authorList>
    </citation>
    <scope>NUCLEOTIDE SEQUENCE [LARGE SCALE GENOMIC DNA]</scope>
    <source>
        <strain evidence="4">BS1</strain>
    </source>
</reference>
<evidence type="ECO:0000256" key="2">
    <source>
        <dbReference type="RuleBase" id="RU364116"/>
    </source>
</evidence>
<dbReference type="NCBIfam" id="TIGR00539">
    <property type="entry name" value="hemN_rel"/>
    <property type="match status" value="1"/>
</dbReference>
<evidence type="ECO:0000256" key="1">
    <source>
        <dbReference type="ARBA" id="ARBA00006100"/>
    </source>
</evidence>
<keyword evidence="2" id="KW-0479">Metal-binding</keyword>
<gene>
    <name evidence="4" type="ordered locus">Cphamn1_2244</name>
</gene>
<dbReference type="InterPro" id="IPR034505">
    <property type="entry name" value="Coproporphyrinogen-III_oxidase"/>
</dbReference>
<dbReference type="GO" id="GO:0005737">
    <property type="term" value="C:cytoplasm"/>
    <property type="evidence" value="ECO:0007669"/>
    <property type="project" value="UniProtKB-SubCell"/>
</dbReference>
<comment type="similarity">
    <text evidence="1">Belongs to the anaerobic coproporphyrinogen-III oxidase family. HemW subfamily.</text>
</comment>
<dbReference type="InterPro" id="IPR010723">
    <property type="entry name" value="HemN_C"/>
</dbReference>
<feature type="domain" description="Radical SAM core" evidence="3">
    <location>
        <begin position="1"/>
        <end position="228"/>
    </location>
</feature>
<dbReference type="InterPro" id="IPR058240">
    <property type="entry name" value="rSAM_sf"/>
</dbReference>
<organism evidence="4">
    <name type="scientific">Chlorobium phaeobacteroides (strain BS1)</name>
    <dbReference type="NCBI Taxonomy" id="331678"/>
    <lineage>
        <taxon>Bacteria</taxon>
        <taxon>Pseudomonadati</taxon>
        <taxon>Chlorobiota</taxon>
        <taxon>Chlorobiia</taxon>
        <taxon>Chlorobiales</taxon>
        <taxon>Chlorobiaceae</taxon>
        <taxon>Chlorobium/Pelodictyon group</taxon>
        <taxon>Chlorobium</taxon>
    </lineage>
</organism>
<evidence type="ECO:0000313" key="4">
    <source>
        <dbReference type="EMBL" id="ACE05149.1"/>
    </source>
</evidence>
<accession>B3ENR0</accession>
<dbReference type="SMART" id="SM00729">
    <property type="entry name" value="Elp3"/>
    <property type="match status" value="1"/>
</dbReference>
<dbReference type="InterPro" id="IPR007197">
    <property type="entry name" value="rSAM"/>
</dbReference>
<dbReference type="PANTHER" id="PTHR13932">
    <property type="entry name" value="COPROPORPHYRINIGEN III OXIDASE"/>
    <property type="match status" value="1"/>
</dbReference>
<dbReference type="PANTHER" id="PTHR13932:SF5">
    <property type="entry name" value="RADICAL S-ADENOSYL METHIONINE DOMAIN-CONTAINING PROTEIN 1, MITOCHONDRIAL"/>
    <property type="match status" value="1"/>
</dbReference>
<dbReference type="InterPro" id="IPR023404">
    <property type="entry name" value="rSAM_horseshoe"/>
</dbReference>
<dbReference type="Pfam" id="PF06969">
    <property type="entry name" value="HemN_C"/>
    <property type="match status" value="1"/>
</dbReference>
<keyword evidence="2" id="KW-0004">4Fe-4S</keyword>
<keyword evidence="2" id="KW-0963">Cytoplasm</keyword>
<dbReference type="AlphaFoldDB" id="B3ENR0"/>
<dbReference type="SFLD" id="SFLDF00288">
    <property type="entry name" value="HemN-like__clustered_with_nucl"/>
    <property type="match status" value="1"/>
</dbReference>
<keyword evidence="2" id="KW-0408">Iron</keyword>
<dbReference type="GO" id="GO:0051539">
    <property type="term" value="F:4 iron, 4 sulfur cluster binding"/>
    <property type="evidence" value="ECO:0007669"/>
    <property type="project" value="UniProtKB-UniRule"/>
</dbReference>
<keyword evidence="4" id="KW-0560">Oxidoreductase</keyword>
<evidence type="ECO:0000259" key="3">
    <source>
        <dbReference type="PROSITE" id="PS51918"/>
    </source>
</evidence>
<dbReference type="SFLD" id="SFLDS00029">
    <property type="entry name" value="Radical_SAM"/>
    <property type="match status" value="1"/>
</dbReference>
<dbReference type="SUPFAM" id="SSF102114">
    <property type="entry name" value="Radical SAM enzymes"/>
    <property type="match status" value="1"/>
</dbReference>
<comment type="subcellular location">
    <subcellularLocation>
        <location evidence="2">Cytoplasm</location>
    </subcellularLocation>
</comment>
<dbReference type="eggNOG" id="COG0635">
    <property type="taxonomic scope" value="Bacteria"/>
</dbReference>
<dbReference type="EMBL" id="CP001101">
    <property type="protein sequence ID" value="ACE05149.1"/>
    <property type="molecule type" value="Genomic_DNA"/>
</dbReference>
<dbReference type="InterPro" id="IPR004559">
    <property type="entry name" value="HemW-like"/>
</dbReference>
<proteinExistence type="inferred from homology"/>
<dbReference type="KEGG" id="cpb:Cphamn1_2244"/>
<keyword evidence="2" id="KW-0349">Heme</keyword>
<dbReference type="STRING" id="331678.Cphamn1_2244"/>
<protein>
    <recommendedName>
        <fullName evidence="2">Heme chaperone HemW</fullName>
    </recommendedName>
</protein>
<dbReference type="HOGENOM" id="CLU_027579_0_1_10"/>
<dbReference type="CDD" id="cd01335">
    <property type="entry name" value="Radical_SAM"/>
    <property type="match status" value="1"/>
</dbReference>
<keyword evidence="2" id="KW-0949">S-adenosyl-L-methionine</keyword>
<keyword evidence="2" id="KW-0143">Chaperone</keyword>
<dbReference type="SFLD" id="SFLDF00562">
    <property type="entry name" value="HemN-like__clustered_with_heat"/>
    <property type="match status" value="1"/>
</dbReference>
<name>B3ENR0_CHLPB</name>
<dbReference type="InterPro" id="IPR006638">
    <property type="entry name" value="Elp3/MiaA/NifB-like_rSAM"/>
</dbReference>
<comment type="function">
    <text evidence="2">Probably acts as a heme chaperone, transferring heme to an unknown acceptor. Binds one molecule of heme per monomer, possibly covalently. Binds 1 [4Fe-4S] cluster. The cluster is coordinated with 3 cysteines and an exchangeable S-adenosyl-L-methionine.</text>
</comment>
<dbReference type="Gene3D" id="3.80.30.20">
    <property type="entry name" value="tm_1862 like domain"/>
    <property type="match status" value="1"/>
</dbReference>
<dbReference type="SFLD" id="SFLDG01065">
    <property type="entry name" value="anaerobic_coproporphyrinogen-I"/>
    <property type="match status" value="1"/>
</dbReference>
<dbReference type="GO" id="GO:0006779">
    <property type="term" value="P:porphyrin-containing compound biosynthetic process"/>
    <property type="evidence" value="ECO:0007669"/>
    <property type="project" value="InterPro"/>
</dbReference>
<dbReference type="PROSITE" id="PS51918">
    <property type="entry name" value="RADICAL_SAM"/>
    <property type="match status" value="1"/>
</dbReference>
<dbReference type="GO" id="GO:0004109">
    <property type="term" value="F:coproporphyrinogen oxidase activity"/>
    <property type="evidence" value="ECO:0007669"/>
    <property type="project" value="InterPro"/>
</dbReference>
<sequence length="384" mass="42559">MGLHCYVHIPFCRKRCGYCDFFLVTKEDLQERFFSALYEETAERLAALRGSTFHSIHFGGGTPSLVSVSYLERWLETVFRYVSLSDDAEITIEANPEDLTIDKLRDLASLGVNRLSIGVQSFLPEKLLALGRCHTAPDAFRVTGEAMNLFDNVSVDLICGAEGESLGEWQRDLDCAASSGVPHVSVYMLTPEKNTLLFRRLKKGQVTLPGEAVQAALYDAACAMLGDRGFEHYEVSNFSKPGFFSRYNLGCWQRESYLGFGPSAHSFLVSGTDEVRSANVSSLIRYMASPGKAQASREVLSPEEQIDEKIFLSLRLSSGLELDDLLHYHKNSSEVLAIVERLKEQGLLEILDGAIKVSRKGFLFADKVAEELLPGLSAMSGVKK</sequence>
<keyword evidence="2" id="KW-0411">Iron-sulfur</keyword>